<dbReference type="Pfam" id="PF13377">
    <property type="entry name" value="Peripla_BP_3"/>
    <property type="match status" value="1"/>
</dbReference>
<dbReference type="RefSeq" id="WP_064597763.1">
    <property type="nucleotide sequence ID" value="NZ_CP134782.1"/>
</dbReference>
<feature type="domain" description="HTH lacI-type" evidence="5">
    <location>
        <begin position="7"/>
        <end position="64"/>
    </location>
</feature>
<dbReference type="EMBL" id="LYRP01000012">
    <property type="protein sequence ID" value="OAT77129.1"/>
    <property type="molecule type" value="Genomic_DNA"/>
</dbReference>
<organism evidence="6 7">
    <name type="scientific">Mangrovibacter phragmitis</name>
    <dbReference type="NCBI Taxonomy" id="1691903"/>
    <lineage>
        <taxon>Bacteria</taxon>
        <taxon>Pseudomonadati</taxon>
        <taxon>Pseudomonadota</taxon>
        <taxon>Gammaproteobacteria</taxon>
        <taxon>Enterobacterales</taxon>
        <taxon>Enterobacteriaceae</taxon>
        <taxon>Mangrovibacter</taxon>
    </lineage>
</organism>
<keyword evidence="4" id="KW-0804">Transcription</keyword>
<keyword evidence="2" id="KW-0805">Transcription regulation</keyword>
<evidence type="ECO:0000259" key="5">
    <source>
        <dbReference type="PROSITE" id="PS50932"/>
    </source>
</evidence>
<dbReference type="SUPFAM" id="SSF47413">
    <property type="entry name" value="lambda repressor-like DNA-binding domains"/>
    <property type="match status" value="1"/>
</dbReference>
<keyword evidence="7" id="KW-1185">Reference proteome</keyword>
<dbReference type="Pfam" id="PF00356">
    <property type="entry name" value="LacI"/>
    <property type="match status" value="1"/>
</dbReference>
<dbReference type="GO" id="GO:0003700">
    <property type="term" value="F:DNA-binding transcription factor activity"/>
    <property type="evidence" value="ECO:0007669"/>
    <property type="project" value="TreeGrafter"/>
</dbReference>
<dbReference type="PANTHER" id="PTHR30146:SF45">
    <property type="entry name" value="CATABOLITE REPRESSOR_ACTIVATOR"/>
    <property type="match status" value="1"/>
</dbReference>
<dbReference type="PROSITE" id="PS00356">
    <property type="entry name" value="HTH_LACI_1"/>
    <property type="match status" value="1"/>
</dbReference>
<dbReference type="CDD" id="cd06274">
    <property type="entry name" value="PBP1_FruR"/>
    <property type="match status" value="1"/>
</dbReference>
<dbReference type="NCBIfam" id="TIGR02417">
    <property type="entry name" value="fruct_sucro_rep"/>
    <property type="match status" value="1"/>
</dbReference>
<dbReference type="InterPro" id="IPR012781">
    <property type="entry name" value="Fruct_sucro_rep"/>
</dbReference>
<dbReference type="GO" id="GO:0000976">
    <property type="term" value="F:transcription cis-regulatory region binding"/>
    <property type="evidence" value="ECO:0007669"/>
    <property type="project" value="TreeGrafter"/>
</dbReference>
<dbReference type="PROSITE" id="PS50932">
    <property type="entry name" value="HTH_LACI_2"/>
    <property type="match status" value="1"/>
</dbReference>
<dbReference type="SUPFAM" id="SSF53822">
    <property type="entry name" value="Periplasmic binding protein-like I"/>
    <property type="match status" value="1"/>
</dbReference>
<dbReference type="STRING" id="1691903.A9B99_07425"/>
<evidence type="ECO:0000256" key="4">
    <source>
        <dbReference type="ARBA" id="ARBA00023163"/>
    </source>
</evidence>
<gene>
    <name evidence="6" type="ORF">A9B99_07425</name>
</gene>
<keyword evidence="1" id="KW-0678">Repressor</keyword>
<reference evidence="7" key="1">
    <citation type="submission" date="2016-05" db="EMBL/GenBank/DDBJ databases">
        <authorList>
            <person name="Behera P."/>
            <person name="Vaishampayan P."/>
            <person name="Singh N."/>
            <person name="Raina V."/>
            <person name="Suar M."/>
            <person name="Pattnaik A."/>
            <person name="Rastogi G."/>
        </authorList>
    </citation>
    <scope>NUCLEOTIDE SEQUENCE [LARGE SCALE GENOMIC DNA]</scope>
    <source>
        <strain evidence="7">MP23</strain>
    </source>
</reference>
<sequence length="335" mass="37419">MRKTKRITISDIASLAGVSKATASLVLNGRGKELRVAQETRERVLSVAQQHHYQPSIHARLLRDSRSHTLGLVVPEITNYGFAVFSYELETLCREAGLQLLISCTDENPGQEAVVVSNLVARQVDGIIVASSMLNDADYLKLSEQLPVVLFDRHMSDTTLPLVMTDSVSPTAELVARVAGKYADEFYFLGGQPRLSPTKDRLEGFCKGLEQAGVELRPEWIIHGNYHPSSGYEMFATLCARLGRPPKALFVAACGLLEGVLRYMSQHNLLDSDIYLASFDDHYLYDSLSVRIDTIQQDCRQLAGDCFEMITQLVDNQEPTPHQRRLPASIQWRHS</sequence>
<dbReference type="GO" id="GO:0009750">
    <property type="term" value="P:response to fructose"/>
    <property type="evidence" value="ECO:0007669"/>
    <property type="project" value="InterPro"/>
</dbReference>
<dbReference type="InterPro" id="IPR028082">
    <property type="entry name" value="Peripla_BP_I"/>
</dbReference>
<evidence type="ECO:0000313" key="6">
    <source>
        <dbReference type="EMBL" id="OAT77129.1"/>
    </source>
</evidence>
<evidence type="ECO:0000256" key="1">
    <source>
        <dbReference type="ARBA" id="ARBA00022491"/>
    </source>
</evidence>
<dbReference type="InterPro" id="IPR010982">
    <property type="entry name" value="Lambda_DNA-bd_dom_sf"/>
</dbReference>
<dbReference type="PANTHER" id="PTHR30146">
    <property type="entry name" value="LACI-RELATED TRANSCRIPTIONAL REPRESSOR"/>
    <property type="match status" value="1"/>
</dbReference>
<dbReference type="OrthoDB" id="7055227at2"/>
<dbReference type="CDD" id="cd01392">
    <property type="entry name" value="HTH_LacI"/>
    <property type="match status" value="1"/>
</dbReference>
<dbReference type="AlphaFoldDB" id="A0A1B7L3Z7"/>
<dbReference type="InterPro" id="IPR000843">
    <property type="entry name" value="HTH_LacI"/>
</dbReference>
<name>A0A1B7L3Z7_9ENTR</name>
<accession>A0A1B7L3Z7</accession>
<evidence type="ECO:0000256" key="3">
    <source>
        <dbReference type="ARBA" id="ARBA00023125"/>
    </source>
</evidence>
<dbReference type="InterPro" id="IPR046335">
    <property type="entry name" value="LacI/GalR-like_sensor"/>
</dbReference>
<dbReference type="SMART" id="SM00354">
    <property type="entry name" value="HTH_LACI"/>
    <property type="match status" value="1"/>
</dbReference>
<evidence type="ECO:0000313" key="7">
    <source>
        <dbReference type="Proteomes" id="UP000078225"/>
    </source>
</evidence>
<comment type="caution">
    <text evidence="6">The sequence shown here is derived from an EMBL/GenBank/DDBJ whole genome shotgun (WGS) entry which is preliminary data.</text>
</comment>
<dbReference type="Gene3D" id="3.40.50.2300">
    <property type="match status" value="2"/>
</dbReference>
<keyword evidence="3" id="KW-0238">DNA-binding</keyword>
<dbReference type="Gene3D" id="1.10.260.40">
    <property type="entry name" value="lambda repressor-like DNA-binding domains"/>
    <property type="match status" value="1"/>
</dbReference>
<proteinExistence type="predicted"/>
<evidence type="ECO:0000256" key="2">
    <source>
        <dbReference type="ARBA" id="ARBA00023015"/>
    </source>
</evidence>
<dbReference type="Proteomes" id="UP000078225">
    <property type="component" value="Unassembled WGS sequence"/>
</dbReference>
<protein>
    <submittedName>
        <fullName evidence="6">Transcriptional regulator</fullName>
    </submittedName>
</protein>